<reference evidence="2" key="1">
    <citation type="journal article" date="2022" name="Biol. Control">
        <title>In silico genomic analysis of Rhodopseudomonas palustris strains revealed potential biocontrol agents and crop yield enhancers.</title>
        <authorList>
            <person name="Surachat K."/>
            <person name="Kantachote D."/>
            <person name="Deachamag P."/>
            <person name="Wonglapsuwan M."/>
        </authorList>
    </citation>
    <scope>NUCLEOTIDE SEQUENCE</scope>
    <source>
        <strain evidence="2">TLS06</strain>
    </source>
</reference>
<dbReference type="Proteomes" id="UP001163166">
    <property type="component" value="Chromosome"/>
</dbReference>
<evidence type="ECO:0000313" key="3">
    <source>
        <dbReference type="Proteomes" id="UP001163166"/>
    </source>
</evidence>
<sequence length="163" mass="16557">MTASTRAMRTAVLRAAAVMLGGLAFVGTASAQSADLYTDFSGYLVNRGQQGAVADGALPSGSHNTAIVSQSGNANSVTSDVRGSLNVTLQSQFGSGNDSSFTVNGNQNVLHNSQIGDNNSARIDVTGNRNAYSSTQIGSNLSYGLSQVGNNGGAVIVQMGGHR</sequence>
<name>A0AAX3E1F5_RHOPL</name>
<dbReference type="EMBL" id="CP076676">
    <property type="protein sequence ID" value="UYO40799.1"/>
    <property type="molecule type" value="Genomic_DNA"/>
</dbReference>
<evidence type="ECO:0000256" key="1">
    <source>
        <dbReference type="SAM" id="SignalP"/>
    </source>
</evidence>
<proteinExistence type="predicted"/>
<dbReference type="AlphaFoldDB" id="A0AAX3E1F5"/>
<feature type="signal peptide" evidence="1">
    <location>
        <begin position="1"/>
        <end position="31"/>
    </location>
</feature>
<keyword evidence="1" id="KW-0732">Signal</keyword>
<feature type="chain" id="PRO_5043332061" evidence="1">
    <location>
        <begin position="32"/>
        <end position="163"/>
    </location>
</feature>
<gene>
    <name evidence="2" type="ORF">KQX62_05705</name>
</gene>
<evidence type="ECO:0000313" key="2">
    <source>
        <dbReference type="EMBL" id="UYO40799.1"/>
    </source>
</evidence>
<organism evidence="2 3">
    <name type="scientific">Rhodopseudomonas palustris</name>
    <dbReference type="NCBI Taxonomy" id="1076"/>
    <lineage>
        <taxon>Bacteria</taxon>
        <taxon>Pseudomonadati</taxon>
        <taxon>Pseudomonadota</taxon>
        <taxon>Alphaproteobacteria</taxon>
        <taxon>Hyphomicrobiales</taxon>
        <taxon>Nitrobacteraceae</taxon>
        <taxon>Rhodopseudomonas</taxon>
    </lineage>
</organism>
<protein>
    <submittedName>
        <fullName evidence="2">Curlin subunit CsgB</fullName>
    </submittedName>
</protein>
<accession>A0AAX3E1F5</accession>